<feature type="transmembrane region" description="Helical" evidence="6">
    <location>
        <begin position="47"/>
        <end position="69"/>
    </location>
</feature>
<dbReference type="EMBL" id="JX052402">
    <property type="protein sequence ID" value="AFK10630.1"/>
    <property type="molecule type" value="mRNA"/>
</dbReference>
<evidence type="ECO:0000313" key="7">
    <source>
        <dbReference type="EMBL" id="AFK10630.1"/>
    </source>
</evidence>
<accession>K4FSH9</accession>
<feature type="transmembrane region" description="Helical" evidence="6">
    <location>
        <begin position="94"/>
        <end position="122"/>
    </location>
</feature>
<sequence>MDPRHDEVPMNPRSYNYDGFRTDGQAVAVPQTVISIAPSVLPIRDHVLWSIFTFIYMNFCCLGFLALVFSVKSRDRKVVGDAAGAQHYASTAKVLNIIATTLTLLIIAIIIILLVVGVFQIASFHQQYQSYNYGK</sequence>
<evidence type="ECO:0000256" key="3">
    <source>
        <dbReference type="ARBA" id="ARBA00022692"/>
    </source>
</evidence>
<protein>
    <submittedName>
        <fullName evidence="7">Interferon induced transmembrane protein 3</fullName>
    </submittedName>
</protein>
<evidence type="ECO:0000256" key="2">
    <source>
        <dbReference type="ARBA" id="ARBA00006843"/>
    </source>
</evidence>
<organism evidence="7">
    <name type="scientific">Callorhinchus milii</name>
    <name type="common">Ghost shark</name>
    <dbReference type="NCBI Taxonomy" id="7868"/>
    <lineage>
        <taxon>Eukaryota</taxon>
        <taxon>Metazoa</taxon>
        <taxon>Chordata</taxon>
        <taxon>Craniata</taxon>
        <taxon>Vertebrata</taxon>
        <taxon>Chondrichthyes</taxon>
        <taxon>Holocephali</taxon>
        <taxon>Chimaeriformes</taxon>
        <taxon>Callorhinchidae</taxon>
        <taxon>Callorhinchus</taxon>
    </lineage>
</organism>
<dbReference type="PANTHER" id="PTHR13999">
    <property type="entry name" value="INTERFERON INDUCIBLE TRANSMEMBRANE PROTEIN"/>
    <property type="match status" value="1"/>
</dbReference>
<dbReference type="PANTHER" id="PTHR13999:SF4">
    <property type="entry name" value="INTERFERON-INDUCED TRANSMEMBRANE PROTEIN 3"/>
    <property type="match status" value="1"/>
</dbReference>
<name>K4FSH9_CALMI</name>
<dbReference type="InterPro" id="IPR007593">
    <property type="entry name" value="CD225/Dispanin_fam"/>
</dbReference>
<evidence type="ECO:0000256" key="4">
    <source>
        <dbReference type="ARBA" id="ARBA00022989"/>
    </source>
</evidence>
<comment type="subcellular location">
    <subcellularLocation>
        <location evidence="1">Membrane</location>
    </subcellularLocation>
</comment>
<proteinExistence type="evidence at transcript level"/>
<evidence type="ECO:0000256" key="1">
    <source>
        <dbReference type="ARBA" id="ARBA00004370"/>
    </source>
</evidence>
<dbReference type="InterPro" id="IPR051517">
    <property type="entry name" value="IFITM_antiviral_protein"/>
</dbReference>
<dbReference type="Pfam" id="PF04505">
    <property type="entry name" value="CD225"/>
    <property type="match status" value="1"/>
</dbReference>
<dbReference type="AlphaFoldDB" id="K4FSH9"/>
<keyword evidence="4 6" id="KW-1133">Transmembrane helix</keyword>
<comment type="similarity">
    <text evidence="2">Belongs to the CD225/Dispanin family.</text>
</comment>
<reference evidence="7" key="1">
    <citation type="journal article" date="2012" name="PLoS ONE">
        <title>Sequencing and Analysis of Full-Length cDNAs, 5'-ESTs and 3'-ESTs from a Cartilaginous Fish, the Elephant Shark (Callorhinchus milii).</title>
        <authorList>
            <person name="Tan Y.Y."/>
            <person name="Kodzius R."/>
            <person name="Tay B.H."/>
            <person name="Tay A."/>
            <person name="Brenner S."/>
            <person name="Venkatesh B."/>
        </authorList>
    </citation>
    <scope>NUCLEOTIDE SEQUENCE</scope>
    <source>
        <tissue evidence="7">Gills</tissue>
    </source>
</reference>
<keyword evidence="5 6" id="KW-0472">Membrane</keyword>
<dbReference type="GO" id="GO:0005886">
    <property type="term" value="C:plasma membrane"/>
    <property type="evidence" value="ECO:0007669"/>
    <property type="project" value="TreeGrafter"/>
</dbReference>
<evidence type="ECO:0000256" key="5">
    <source>
        <dbReference type="ARBA" id="ARBA00023136"/>
    </source>
</evidence>
<evidence type="ECO:0000256" key="6">
    <source>
        <dbReference type="SAM" id="Phobius"/>
    </source>
</evidence>
<keyword evidence="3 6" id="KW-0812">Transmembrane</keyword>